<dbReference type="EMBL" id="JABFTP020000124">
    <property type="protein sequence ID" value="KAL3279398.1"/>
    <property type="molecule type" value="Genomic_DNA"/>
</dbReference>
<evidence type="ECO:0000313" key="2">
    <source>
        <dbReference type="Proteomes" id="UP001516400"/>
    </source>
</evidence>
<gene>
    <name evidence="1" type="ORF">HHI36_016908</name>
</gene>
<evidence type="ECO:0000313" key="1">
    <source>
        <dbReference type="EMBL" id="KAL3279398.1"/>
    </source>
</evidence>
<organism evidence="1 2">
    <name type="scientific">Cryptolaemus montrouzieri</name>
    <dbReference type="NCBI Taxonomy" id="559131"/>
    <lineage>
        <taxon>Eukaryota</taxon>
        <taxon>Metazoa</taxon>
        <taxon>Ecdysozoa</taxon>
        <taxon>Arthropoda</taxon>
        <taxon>Hexapoda</taxon>
        <taxon>Insecta</taxon>
        <taxon>Pterygota</taxon>
        <taxon>Neoptera</taxon>
        <taxon>Endopterygota</taxon>
        <taxon>Coleoptera</taxon>
        <taxon>Polyphaga</taxon>
        <taxon>Cucujiformia</taxon>
        <taxon>Coccinelloidea</taxon>
        <taxon>Coccinellidae</taxon>
        <taxon>Scymninae</taxon>
        <taxon>Scymnini</taxon>
        <taxon>Cryptolaemus</taxon>
    </lineage>
</organism>
<keyword evidence="2" id="KW-1185">Reference proteome</keyword>
<comment type="caution">
    <text evidence="1">The sequence shown here is derived from an EMBL/GenBank/DDBJ whole genome shotgun (WGS) entry which is preliminary data.</text>
</comment>
<dbReference type="Proteomes" id="UP001516400">
    <property type="component" value="Unassembled WGS sequence"/>
</dbReference>
<proteinExistence type="predicted"/>
<accession>A0ABD2NL50</accession>
<protein>
    <submittedName>
        <fullName evidence="1">Uncharacterized protein</fullName>
    </submittedName>
</protein>
<dbReference type="AlphaFoldDB" id="A0ABD2NL50"/>
<name>A0ABD2NL50_9CUCU</name>
<reference evidence="1 2" key="1">
    <citation type="journal article" date="2021" name="BMC Biol.">
        <title>Horizontally acquired antibacterial genes associated with adaptive radiation of ladybird beetles.</title>
        <authorList>
            <person name="Li H.S."/>
            <person name="Tang X.F."/>
            <person name="Huang Y.H."/>
            <person name="Xu Z.Y."/>
            <person name="Chen M.L."/>
            <person name="Du X.Y."/>
            <person name="Qiu B.Y."/>
            <person name="Chen P.T."/>
            <person name="Zhang W."/>
            <person name="Slipinski A."/>
            <person name="Escalona H.E."/>
            <person name="Waterhouse R.M."/>
            <person name="Zwick A."/>
            <person name="Pang H."/>
        </authorList>
    </citation>
    <scope>NUCLEOTIDE SEQUENCE [LARGE SCALE GENOMIC DNA]</scope>
    <source>
        <strain evidence="1">SYSU2018</strain>
    </source>
</reference>
<sequence length="143" mass="16538">MQIQQMFSETRGILNYRFLSCFYGQLCTFTFLKLIGLCLEHNPTLTIFCLNQLFLNEKEDVAIHEVENFSRTDITNKIGMLRISFYDTVYGLDESSYEDQPLAIYKNKDSSNRTAVFSTSYETLLLENIHLKNIGDGVHVSLK</sequence>